<dbReference type="GO" id="GO:0008233">
    <property type="term" value="F:peptidase activity"/>
    <property type="evidence" value="ECO:0007669"/>
    <property type="project" value="UniProtKB-KW"/>
</dbReference>
<keyword evidence="1" id="KW-0378">Hydrolase</keyword>
<feature type="region of interest" description="Disordered" evidence="3">
    <location>
        <begin position="276"/>
        <end position="311"/>
    </location>
</feature>
<evidence type="ECO:0000259" key="4">
    <source>
        <dbReference type="PROSITE" id="PS50158"/>
    </source>
</evidence>
<evidence type="ECO:0000256" key="2">
    <source>
        <dbReference type="PROSITE-ProRule" id="PRU00047"/>
    </source>
</evidence>
<dbReference type="AlphaFoldDB" id="A0A2K3L5C9"/>
<dbReference type="InterPro" id="IPR012337">
    <property type="entry name" value="RNaseH-like_sf"/>
</dbReference>
<dbReference type="InterPro" id="IPR001584">
    <property type="entry name" value="Integrase_cat-core"/>
</dbReference>
<dbReference type="SMART" id="SM00343">
    <property type="entry name" value="ZnF_C2HC"/>
    <property type="match status" value="3"/>
</dbReference>
<dbReference type="InterPro" id="IPR057670">
    <property type="entry name" value="SH3_retrovirus"/>
</dbReference>
<dbReference type="GO" id="GO:0008270">
    <property type="term" value="F:zinc ion binding"/>
    <property type="evidence" value="ECO:0007669"/>
    <property type="project" value="UniProtKB-KW"/>
</dbReference>
<dbReference type="PROSITE" id="PS50158">
    <property type="entry name" value="ZF_CCHC"/>
    <property type="match status" value="2"/>
</dbReference>
<keyword evidence="2" id="KW-0863">Zinc-finger</keyword>
<keyword evidence="2" id="KW-0479">Metal-binding</keyword>
<proteinExistence type="predicted"/>
<dbReference type="InterPro" id="IPR039537">
    <property type="entry name" value="Retrotran_Ty1/copia-like"/>
</dbReference>
<dbReference type="GO" id="GO:0003676">
    <property type="term" value="F:nucleic acid binding"/>
    <property type="evidence" value="ECO:0007669"/>
    <property type="project" value="InterPro"/>
</dbReference>
<name>A0A2K3L5C9_TRIPR</name>
<dbReference type="Gene3D" id="3.30.420.10">
    <property type="entry name" value="Ribonuclease H-like superfamily/Ribonuclease H"/>
    <property type="match status" value="1"/>
</dbReference>
<gene>
    <name evidence="6" type="ORF">L195_g029649</name>
</gene>
<feature type="domain" description="CCHC-type" evidence="4">
    <location>
        <begin position="249"/>
        <end position="262"/>
    </location>
</feature>
<evidence type="ECO:0000313" key="6">
    <source>
        <dbReference type="EMBL" id="PNX73744.1"/>
    </source>
</evidence>
<dbReference type="InterPro" id="IPR001878">
    <property type="entry name" value="Znf_CCHC"/>
</dbReference>
<dbReference type="GO" id="GO:0006508">
    <property type="term" value="P:proteolysis"/>
    <property type="evidence" value="ECO:0007669"/>
    <property type="project" value="UniProtKB-KW"/>
</dbReference>
<organism evidence="6 7">
    <name type="scientific">Trifolium pratense</name>
    <name type="common">Red clover</name>
    <dbReference type="NCBI Taxonomy" id="57577"/>
    <lineage>
        <taxon>Eukaryota</taxon>
        <taxon>Viridiplantae</taxon>
        <taxon>Streptophyta</taxon>
        <taxon>Embryophyta</taxon>
        <taxon>Tracheophyta</taxon>
        <taxon>Spermatophyta</taxon>
        <taxon>Magnoliopsida</taxon>
        <taxon>eudicotyledons</taxon>
        <taxon>Gunneridae</taxon>
        <taxon>Pentapetalae</taxon>
        <taxon>rosids</taxon>
        <taxon>fabids</taxon>
        <taxon>Fabales</taxon>
        <taxon>Fabaceae</taxon>
        <taxon>Papilionoideae</taxon>
        <taxon>50 kb inversion clade</taxon>
        <taxon>NPAAA clade</taxon>
        <taxon>Hologalegina</taxon>
        <taxon>IRL clade</taxon>
        <taxon>Trifolieae</taxon>
        <taxon>Trifolium</taxon>
    </lineage>
</organism>
<evidence type="ECO:0000313" key="7">
    <source>
        <dbReference type="Proteomes" id="UP000236291"/>
    </source>
</evidence>
<dbReference type="SUPFAM" id="SSF57756">
    <property type="entry name" value="Retrovirus zinc finger-like domains"/>
    <property type="match status" value="1"/>
</dbReference>
<dbReference type="Pfam" id="PF25597">
    <property type="entry name" value="SH3_retrovirus"/>
    <property type="match status" value="1"/>
</dbReference>
<dbReference type="Pfam" id="PF13976">
    <property type="entry name" value="gag_pre-integrs"/>
    <property type="match status" value="1"/>
</dbReference>
<evidence type="ECO:0000259" key="5">
    <source>
        <dbReference type="PROSITE" id="PS50994"/>
    </source>
</evidence>
<dbReference type="EMBL" id="ASHM01026482">
    <property type="protein sequence ID" value="PNX73744.1"/>
    <property type="molecule type" value="Genomic_DNA"/>
</dbReference>
<dbReference type="Pfam" id="PF22936">
    <property type="entry name" value="Pol_BBD"/>
    <property type="match status" value="1"/>
</dbReference>
<feature type="domain" description="Integrase catalytic" evidence="5">
    <location>
        <begin position="515"/>
        <end position="695"/>
    </location>
</feature>
<protein>
    <submittedName>
        <fullName evidence="6">Gag-pol polyprotein</fullName>
    </submittedName>
</protein>
<dbReference type="InterPro" id="IPR025724">
    <property type="entry name" value="GAG-pre-integrase_dom"/>
</dbReference>
<feature type="domain" description="CCHC-type" evidence="4">
    <location>
        <begin position="231"/>
        <end position="246"/>
    </location>
</feature>
<dbReference type="STRING" id="57577.A0A2K3L5C9"/>
<reference evidence="6 7" key="1">
    <citation type="journal article" date="2014" name="Am. J. Bot.">
        <title>Genome assembly and annotation for red clover (Trifolium pratense; Fabaceae).</title>
        <authorList>
            <person name="Istvanek J."/>
            <person name="Jaros M."/>
            <person name="Krenek A."/>
            <person name="Repkova J."/>
        </authorList>
    </citation>
    <scope>NUCLEOTIDE SEQUENCE [LARGE SCALE GENOMIC DNA]</scope>
    <source>
        <strain evidence="7">cv. Tatra</strain>
        <tissue evidence="6">Young leaves</tissue>
    </source>
</reference>
<feature type="non-terminal residue" evidence="6">
    <location>
        <position position="737"/>
    </location>
</feature>
<dbReference type="Gene3D" id="4.10.60.10">
    <property type="entry name" value="Zinc finger, CCHC-type"/>
    <property type="match status" value="1"/>
</dbReference>
<dbReference type="InterPro" id="IPR036875">
    <property type="entry name" value="Znf_CCHC_sf"/>
</dbReference>
<dbReference type="GO" id="GO:0015074">
    <property type="term" value="P:DNA integration"/>
    <property type="evidence" value="ECO:0007669"/>
    <property type="project" value="InterPro"/>
</dbReference>
<dbReference type="SUPFAM" id="SSF53098">
    <property type="entry name" value="Ribonuclease H-like"/>
    <property type="match status" value="1"/>
</dbReference>
<sequence length="737" mass="82996">MEKSEVTVPITVTLNGSNYDQWTEAMCGFLKGRRLWRYVTGDKTCPTIAANEQAEAFADRLEEWDSKNHQIITWFRNTSTPGIHMQFGRFETAKEVWDHLKQRYTISDLSHQYQLLKDLGNLKQQSGQPVYEFLAQMEAIWNQLASCEPSLKDATDLKTYEKHRNRIRLIQFLMALTDDYEPVRASLLHQNPLPTLENALPCLKSEETRLGLHRPQNDLAFAATNKTTNFCRHCRKPGHSFSDCPNVECHNCMKKGHIASNCCRYCKTPGHLIQNCPTRPPRSDQKKNQQRPNFSKPALATAAANSSAESSRSTFSVTDLESLLRQLLPSGNGNTPAALSTTPGNSKWYLDSACCNHMTSTSHLFSSLYENTTTQSIHTADGSLMPVTHKGSISLSNLSLPDTYLIPKLSFNLISVGQLCDLGYELTFSSSGCRVQDPRTGQLIGTGCKTGRLFELTKLHVPQVPNICAASKDSSIRLWHCRLAHSSIGKMRHLVSQGHLGSVANESLECTSCQTAKQPALSFNKSTSISISSFDLVHSDIWGPAPTPSMGGSRYFVIFVDDYSRFTWIFMMKNRHELPQIYINFAKMIKTQFSKTIKVFRRDNAMEYRDSKLLSFLHEQGTLSEFSCPYTSQQNGRAERKHRHILDSVRAMLISASCPERAWGEAALTAVHIINRLPSSIIGNVSPFERLYLTTPDYNSLKVFGCACFVLLQPHEYTKLEPRARLCCFLGYGTEHK</sequence>
<dbReference type="Pfam" id="PF14223">
    <property type="entry name" value="Retrotran_gag_2"/>
    <property type="match status" value="1"/>
</dbReference>
<dbReference type="Proteomes" id="UP000236291">
    <property type="component" value="Unassembled WGS sequence"/>
</dbReference>
<reference evidence="6 7" key="2">
    <citation type="journal article" date="2017" name="Front. Plant Sci.">
        <title>Gene Classification and Mining of Molecular Markers Useful in Red Clover (Trifolium pratense) Breeding.</title>
        <authorList>
            <person name="Istvanek J."/>
            <person name="Dluhosova J."/>
            <person name="Dluhos P."/>
            <person name="Patkova L."/>
            <person name="Nedelnik J."/>
            <person name="Repkova J."/>
        </authorList>
    </citation>
    <scope>NUCLEOTIDE SEQUENCE [LARGE SCALE GENOMIC DNA]</scope>
    <source>
        <strain evidence="7">cv. Tatra</strain>
        <tissue evidence="6">Young leaves</tissue>
    </source>
</reference>
<comment type="caution">
    <text evidence="6">The sequence shown here is derived from an EMBL/GenBank/DDBJ whole genome shotgun (WGS) entry which is preliminary data.</text>
</comment>
<accession>A0A2K3L5C9</accession>
<dbReference type="PANTHER" id="PTHR42648">
    <property type="entry name" value="TRANSPOSASE, PUTATIVE-RELATED"/>
    <property type="match status" value="1"/>
</dbReference>
<keyword evidence="2" id="KW-0862">Zinc</keyword>
<dbReference type="PANTHER" id="PTHR42648:SF26">
    <property type="entry name" value="INTEGRASE CATALYTIC DOMAIN-CONTAINING PROTEIN"/>
    <property type="match status" value="1"/>
</dbReference>
<feature type="compositionally biased region" description="Low complexity" evidence="3">
    <location>
        <begin position="295"/>
        <end position="311"/>
    </location>
</feature>
<keyword evidence="1" id="KW-0645">Protease</keyword>
<dbReference type="Pfam" id="PF00665">
    <property type="entry name" value="rve"/>
    <property type="match status" value="1"/>
</dbReference>
<evidence type="ECO:0000256" key="1">
    <source>
        <dbReference type="ARBA" id="ARBA00022670"/>
    </source>
</evidence>
<dbReference type="InterPro" id="IPR054722">
    <property type="entry name" value="PolX-like_BBD"/>
</dbReference>
<evidence type="ECO:0000256" key="3">
    <source>
        <dbReference type="SAM" id="MobiDB-lite"/>
    </source>
</evidence>
<dbReference type="InterPro" id="IPR036397">
    <property type="entry name" value="RNaseH_sf"/>
</dbReference>
<dbReference type="PROSITE" id="PS50994">
    <property type="entry name" value="INTEGRASE"/>
    <property type="match status" value="1"/>
</dbReference>